<dbReference type="EMBL" id="LN856942">
    <property type="protein sequence ID" value="CDP95380.1"/>
    <property type="molecule type" value="Genomic_DNA"/>
</dbReference>
<dbReference type="PANTHER" id="PTHR48430">
    <property type="entry name" value="PARTNER OF XRN-2 PROTEIN 1"/>
    <property type="match status" value="1"/>
</dbReference>
<dbReference type="OMA" id="MRRPHEN"/>
<proteinExistence type="predicted"/>
<accession>A0A0J9XU09</accession>
<feature type="domain" description="XRN2-binding (XTBD)" evidence="1">
    <location>
        <begin position="10"/>
        <end position="94"/>
    </location>
</feature>
<name>A0A0J9XU09_BRUMA</name>
<reference evidence="2" key="2">
    <citation type="submission" date="2012-12" db="EMBL/GenBank/DDBJ databases">
        <authorList>
            <person name="Gao Y.W."/>
            <person name="Fan S.T."/>
            <person name="Sun H.T."/>
            <person name="Wang Z."/>
            <person name="Gao X.L."/>
            <person name="Li Y.G."/>
            <person name="Wang T.C."/>
            <person name="Zhang K."/>
            <person name="Xu W.W."/>
            <person name="Yu Z.J."/>
            <person name="Xia X.Z."/>
        </authorList>
    </citation>
    <scope>NUCLEOTIDE SEQUENCE</scope>
    <source>
        <strain evidence="2">FR3</strain>
    </source>
</reference>
<dbReference type="Pfam" id="PF11952">
    <property type="entry name" value="XTBD"/>
    <property type="match status" value="1"/>
</dbReference>
<evidence type="ECO:0000313" key="2">
    <source>
        <dbReference type="EMBL" id="CDP95380.1"/>
    </source>
</evidence>
<reference evidence="2" key="1">
    <citation type="journal article" date="2007" name="Science">
        <title>Draft genome of the filarial nematode parasite Brugia malayi.</title>
        <authorList>
            <person name="Ghedin E."/>
            <person name="Wang S."/>
            <person name="Spiro D."/>
            <person name="Caler E."/>
            <person name="Zhao Q."/>
            <person name="Crabtree J."/>
            <person name="Allen J.E."/>
            <person name="Delcher A.L."/>
            <person name="Guiliano D.B."/>
            <person name="Miranda-Saavedra D."/>
            <person name="Angiuoli S.V."/>
            <person name="Creasy T."/>
            <person name="Amedeo P."/>
            <person name="Haas B."/>
            <person name="El-Sayed N.M."/>
            <person name="Wortman J.R."/>
            <person name="Feldblyum T."/>
            <person name="Tallon L."/>
            <person name="Schatz M."/>
            <person name="Shumway M."/>
            <person name="Koo H."/>
            <person name="Salzberg S.L."/>
            <person name="Schobel S."/>
            <person name="Pertea M."/>
            <person name="Pop M."/>
            <person name="White O."/>
            <person name="Barton G.J."/>
            <person name="Carlow C.K."/>
            <person name="Crawford M.J."/>
            <person name="Daub J."/>
            <person name="Dimmic M.W."/>
            <person name="Estes C.F."/>
            <person name="Foster J.M."/>
            <person name="Ganatra M."/>
            <person name="Gregory W.F."/>
            <person name="Johnson N.M."/>
            <person name="Jin J."/>
            <person name="Komuniecki R."/>
            <person name="Korf I."/>
            <person name="Kumar S."/>
            <person name="Laney S."/>
            <person name="Li B.W."/>
            <person name="Li W."/>
            <person name="Lindblom T.H."/>
            <person name="Lustigman S."/>
            <person name="Ma D."/>
            <person name="Maina C.V."/>
            <person name="Martin D.M."/>
            <person name="McCarter J.P."/>
            <person name="McReynolds L."/>
            <person name="Mitreva M."/>
            <person name="Nutman T.B."/>
            <person name="Parkinson J."/>
            <person name="Peregrin-Alvarez J.M."/>
            <person name="Poole C."/>
            <person name="Ren Q."/>
            <person name="Saunders L."/>
            <person name="Sluder A.E."/>
            <person name="Smith K."/>
            <person name="Stanke M."/>
            <person name="Unnasch T.R."/>
            <person name="Ware J."/>
            <person name="Wei A.D."/>
            <person name="Weil G."/>
            <person name="Williams D.J."/>
            <person name="Zhang Y."/>
            <person name="Williams S.A."/>
            <person name="Fraser-Liggett C."/>
            <person name="Slatko B."/>
            <person name="Blaxter M.L."/>
            <person name="Scott A.L."/>
        </authorList>
    </citation>
    <scope>NUCLEOTIDE SEQUENCE</scope>
    <source>
        <strain evidence="2">FR3</strain>
    </source>
</reference>
<sequence>MDEFLDMNSLDSLRAMHESDEQWKLRRMFLERHMDNYPKNRLLCLAQIFCNMISLGCTYNPELMKTVREMGAGLCEMSKVNTFLEANKELQEFFEFGGLKLMQ</sequence>
<organism evidence="2">
    <name type="scientific">Brugia malayi</name>
    <name type="common">Filarial nematode worm</name>
    <dbReference type="NCBI Taxonomy" id="6279"/>
    <lineage>
        <taxon>Eukaryota</taxon>
        <taxon>Metazoa</taxon>
        <taxon>Ecdysozoa</taxon>
        <taxon>Nematoda</taxon>
        <taxon>Chromadorea</taxon>
        <taxon>Rhabditida</taxon>
        <taxon>Spirurina</taxon>
        <taxon>Spiruromorpha</taxon>
        <taxon>Filarioidea</taxon>
        <taxon>Onchocercidae</taxon>
        <taxon>Brugia</taxon>
    </lineage>
</organism>
<protein>
    <submittedName>
        <fullName evidence="2">BMA-PAXT-1, isoform a</fullName>
    </submittedName>
</protein>
<dbReference type="InterPro" id="IPR021859">
    <property type="entry name" value="XTBD"/>
</dbReference>
<dbReference type="AlphaFoldDB" id="A0A0J9XU09"/>
<gene>
    <name evidence="2" type="primary">Bma-paxt-1</name>
    <name evidence="2" type="ORF">BM_Bm5223</name>
</gene>
<dbReference type="PANTHER" id="PTHR48430:SF1">
    <property type="entry name" value="PARTNER OF XRN-2 PROTEIN 1"/>
    <property type="match status" value="1"/>
</dbReference>
<evidence type="ECO:0000259" key="1">
    <source>
        <dbReference type="PROSITE" id="PS51827"/>
    </source>
</evidence>
<dbReference type="PROSITE" id="PS51827">
    <property type="entry name" value="XTBD"/>
    <property type="match status" value="1"/>
</dbReference>